<dbReference type="RefSeq" id="WP_132430461.1">
    <property type="nucleotide sequence ID" value="NZ_SMFZ01000002.1"/>
</dbReference>
<evidence type="ECO:0000313" key="3">
    <source>
        <dbReference type="Proteomes" id="UP000295560"/>
    </source>
</evidence>
<feature type="transmembrane region" description="Helical" evidence="1">
    <location>
        <begin position="33"/>
        <end position="61"/>
    </location>
</feature>
<evidence type="ECO:0000256" key="1">
    <source>
        <dbReference type="SAM" id="Phobius"/>
    </source>
</evidence>
<sequence length="138" mass="14852">MNSDDVGQHHPAPRSGITPAVAVLLWVFPGWPISWVLLAAAGVPVGILFGIGITIAMIVYVSRAGSAPRPVAYVPPQALPRHLTVRREVESLAVVDAAGGCGWCGSRIAHVNDDGHLIPPRYWHTVEIEERIRTKLQG</sequence>
<keyword evidence="3" id="KW-1185">Reference proteome</keyword>
<comment type="caution">
    <text evidence="2">The sequence shown here is derived from an EMBL/GenBank/DDBJ whole genome shotgun (WGS) entry which is preliminary data.</text>
</comment>
<name>A0A4R1HKZ9_PSEEN</name>
<dbReference type="AlphaFoldDB" id="A0A4R1HKZ9"/>
<keyword evidence="1" id="KW-0472">Membrane</keyword>
<keyword evidence="1" id="KW-0812">Transmembrane</keyword>
<reference evidence="2 3" key="1">
    <citation type="submission" date="2019-03" db="EMBL/GenBank/DDBJ databases">
        <title>Sequencing the genomes of 1000 actinobacteria strains.</title>
        <authorList>
            <person name="Klenk H.-P."/>
        </authorList>
    </citation>
    <scope>NUCLEOTIDE SEQUENCE [LARGE SCALE GENOMIC DNA]</scope>
    <source>
        <strain evidence="2 3">DSM 44969</strain>
    </source>
</reference>
<proteinExistence type="predicted"/>
<keyword evidence="1" id="KW-1133">Transmembrane helix</keyword>
<protein>
    <submittedName>
        <fullName evidence="2">Uncharacterized protein</fullName>
    </submittedName>
</protein>
<dbReference type="Proteomes" id="UP000295560">
    <property type="component" value="Unassembled WGS sequence"/>
</dbReference>
<dbReference type="EMBL" id="SMFZ01000002">
    <property type="protein sequence ID" value="TCK21751.1"/>
    <property type="molecule type" value="Genomic_DNA"/>
</dbReference>
<evidence type="ECO:0000313" key="2">
    <source>
        <dbReference type="EMBL" id="TCK21751.1"/>
    </source>
</evidence>
<organism evidence="2 3">
    <name type="scientific">Pseudonocardia endophytica</name>
    <dbReference type="NCBI Taxonomy" id="401976"/>
    <lineage>
        <taxon>Bacteria</taxon>
        <taxon>Bacillati</taxon>
        <taxon>Actinomycetota</taxon>
        <taxon>Actinomycetes</taxon>
        <taxon>Pseudonocardiales</taxon>
        <taxon>Pseudonocardiaceae</taxon>
        <taxon>Pseudonocardia</taxon>
    </lineage>
</organism>
<gene>
    <name evidence="2" type="ORF">EV378_5742</name>
</gene>
<dbReference type="OrthoDB" id="3579753at2"/>
<accession>A0A4R1HKZ9</accession>